<dbReference type="SUPFAM" id="SSF57667">
    <property type="entry name" value="beta-beta-alpha zinc fingers"/>
    <property type="match status" value="1"/>
</dbReference>
<evidence type="ECO:0000313" key="12">
    <source>
        <dbReference type="Proteomes" id="UP001138500"/>
    </source>
</evidence>
<feature type="domain" description="C2H2-type" evidence="9">
    <location>
        <begin position="514"/>
        <end position="536"/>
    </location>
</feature>
<dbReference type="Pfam" id="PF00096">
    <property type="entry name" value="zf-C2H2"/>
    <property type="match status" value="2"/>
</dbReference>
<feature type="transmembrane region" description="Helical" evidence="8">
    <location>
        <begin position="2005"/>
        <end position="2025"/>
    </location>
</feature>
<dbReference type="OrthoDB" id="6077919at2759"/>
<feature type="region of interest" description="Disordered" evidence="7">
    <location>
        <begin position="1"/>
        <end position="35"/>
    </location>
</feature>
<evidence type="ECO:0000256" key="3">
    <source>
        <dbReference type="ARBA" id="ARBA00022989"/>
    </source>
</evidence>
<dbReference type="PANTHER" id="PTHR23502:SF187">
    <property type="entry name" value="TRANSPORTER, PUTATIVE (AFU_ORTHOLOGUE AFUA_2G17840)-RELATED"/>
    <property type="match status" value="1"/>
</dbReference>
<feature type="region of interest" description="Disordered" evidence="7">
    <location>
        <begin position="563"/>
        <end position="626"/>
    </location>
</feature>
<reference evidence="11 12" key="1">
    <citation type="journal article" date="2018" name="IMA Fungus">
        <title>IMA Genome-F 10: Nine draft genome sequences of Claviceps purpurea s.lat., including C. arundinis, C. humidiphila, and C. cf. spartinae, pseudomolecules for the pitch canker pathogen Fusarium circinatum, draft genome of Davidsoniella eucalypti, Grosmannia galeiformis, Quambalaria eucalypti, and Teratosphaeria destructans.</title>
        <authorList>
            <person name="Wingfield B.D."/>
            <person name="Liu M."/>
            <person name="Nguyen H.D."/>
            <person name="Lane F.A."/>
            <person name="Morgan S.W."/>
            <person name="De Vos L."/>
            <person name="Wilken P.M."/>
            <person name="Duong T.A."/>
            <person name="Aylward J."/>
            <person name="Coetzee M.P."/>
            <person name="Dadej K."/>
            <person name="De Beer Z.W."/>
            <person name="Findlay W."/>
            <person name="Havenga M."/>
            <person name="Kolarik M."/>
            <person name="Menzies J.G."/>
            <person name="Naidoo K."/>
            <person name="Pochopski O."/>
            <person name="Shoukouhi P."/>
            <person name="Santana Q.C."/>
            <person name="Seifert K.A."/>
            <person name="Soal N."/>
            <person name="Steenkamp E.T."/>
            <person name="Tatham C.T."/>
            <person name="van der Nest M.A."/>
            <person name="Wingfield M.J."/>
        </authorList>
    </citation>
    <scope>NUCLEOTIDE SEQUENCE [LARGE SCALE GENOMIC DNA]</scope>
    <source>
        <strain evidence="11">CMW44962</strain>
    </source>
</reference>
<dbReference type="InterPro" id="IPR036236">
    <property type="entry name" value="Znf_C2H2_sf"/>
</dbReference>
<dbReference type="SMART" id="SM00355">
    <property type="entry name" value="ZnF_C2H2"/>
    <property type="match status" value="2"/>
</dbReference>
<dbReference type="GO" id="GO:0005886">
    <property type="term" value="C:plasma membrane"/>
    <property type="evidence" value="ECO:0007669"/>
    <property type="project" value="TreeGrafter"/>
</dbReference>
<feature type="compositionally biased region" description="Polar residues" evidence="7">
    <location>
        <begin position="445"/>
        <end position="487"/>
    </location>
</feature>
<feature type="compositionally biased region" description="Basic and acidic residues" evidence="7">
    <location>
        <begin position="23"/>
        <end position="33"/>
    </location>
</feature>
<evidence type="ECO:0000259" key="10">
    <source>
        <dbReference type="PROSITE" id="PS50850"/>
    </source>
</evidence>
<evidence type="ECO:0000313" key="11">
    <source>
        <dbReference type="EMBL" id="KAH9835976.1"/>
    </source>
</evidence>
<feature type="transmembrane region" description="Helical" evidence="8">
    <location>
        <begin position="1973"/>
        <end position="1993"/>
    </location>
</feature>
<proteinExistence type="predicted"/>
<dbReference type="GO" id="GO:0022857">
    <property type="term" value="F:transmembrane transporter activity"/>
    <property type="evidence" value="ECO:0007669"/>
    <property type="project" value="InterPro"/>
</dbReference>
<reference evidence="11 12" key="2">
    <citation type="journal article" date="2021" name="Curr. Genet.">
        <title>Genetic response to nitrogen starvation in the aggressive Eucalyptus foliar pathogen Teratosphaeria destructans.</title>
        <authorList>
            <person name="Havenga M."/>
            <person name="Wingfield B.D."/>
            <person name="Wingfield M.J."/>
            <person name="Dreyer L.L."/>
            <person name="Roets F."/>
            <person name="Aylward J."/>
        </authorList>
    </citation>
    <scope>NUCLEOTIDE SEQUENCE [LARGE SCALE GENOMIC DNA]</scope>
    <source>
        <strain evidence="11">CMW44962</strain>
    </source>
</reference>
<dbReference type="Proteomes" id="UP001138500">
    <property type="component" value="Unassembled WGS sequence"/>
</dbReference>
<feature type="transmembrane region" description="Helical" evidence="8">
    <location>
        <begin position="1866"/>
        <end position="1887"/>
    </location>
</feature>
<sequence>MARLVDLSLDEEEPAEAEQSGKQTEEQYQDDRPNPNVGPCSAALGCYPIISQLVRYLDLNSLHDLSRTCRQVRVNLLQHHKLLISKTLRCDNENANPAERLGAALHASHQVWTAYGRDGTKIGRITSGKIGACAADLVGDCRRCGSIVCRHAQSMPILIGSAELCHQGTAGLELDRSTQKAMPDVHEVANAAIDYCNYPGSTPISLSLVLTMHSEYGANELSAAGAIARSPCTCDKDGVWICQPCGHSLRAADTTYFRGWAWRTRYRASGGFGAGLGEGNEAVECGRHSDCLAAKEVEQEVECDASDMEALAAEVAKAQVEGHEWRGSSYESQEIMGIGGQVKRKIKKRVLVGAVVKEYEDEQSKGDFCGREQRGENRSWCSWCERVVPGKKDVERAGMSSESPYNNDGAALLRKPLLIITIIIINSLHELPPTEQAAIRTLESAQPNPEQPYTGNATSTLDPRPSSSRTVPVNSATRRSGVMQRSPSPIDDVGPPKYTATGRVSKATKGRRIHHCDECGKIYTRAEHLRRHQQNHKPGAFPCNIPGCGRSFFREDLLERHKARHNDPQDPPQPASIGSDHSTTGLERASAPNVSQKTAFTRALTGADNDSGAVSDDLPQDVPTGTVLRSTATRIPARKQGYLPLTQLPLQAPIPVDTSTTPSGILFCGPLEFPPPCSPGGYGSPDEDYSLIGGPYYGQPQLAGLGTTSSVDYLREFMDPSSSRSPVSVGSANVYSQLIGPSGQCVPCYADSSSSDDACGSEPCVYAYDDAGFMSVSHNGPSHMTNVDERDANEVHELSVPLMPPLSMENNCLATSDQRHLDAYWHWIHPIFPIVHKPSFDLETASPLLRSAMLALGAHIPQMPTDSENARLVHERCMKVLKKRTIASLHTYRVSDMQAIFLVEVYSLFLSRRPPLQVSKSFEDLVRILTAELEYASFGNLMSPHDSQVGDVSDEMLSTRWDSKCKQRLLLSCYLLHQQQALLFGRPRTDCVTALLNFDLPWPRSQAYWDSPWDKQAELDCCESTESAPCCDRLSETLYALTSTPTHQLDAFQSQIMLAGICSPLNIPEANGYEFHRALMQINLPHKIAQEPRVIMAYHTAMLCKHTPIRDLLAVAGESWVMAEKLGSQDEYARSQLVAREWARGSGGAVISGDGPSVLRSTHHALCILDVQSKHCKTGLIYQEWALYLAAVVLWARAYVLDVEGQGEPRCTRHSLAEPGTDAVELEQAVTDLIGSNGSTLGWVEAKKILLWTKAKIEKSVVPHNCGLTSSALDVLSKLCAKGNEQEWFDTMVFSALAASGDVSPLHIFLERIAPLVSNEYLPINRDCTSNTIESHIPRRRPNAYHIVLPKTIVRPRMIRILRQQQHDLFALSTIRMRDKRAIAAHRFHFDLGHEIVTLQIGLCSSALHSALSRLDDPLLHYGSGTSGEELLPSTMRRERFGKWLETCVEEKVLVKLHGRYIVVAEGENGSEAGATYIHCLQMSECLPTSSFGLLTQRNLATERTKTSSASDSGLTALPKIAEHDIQTVGNSGLDIDLEAWGEEHGYVLDPEVLKTITPNWSRYQLADDGTVLIPQPSSGDGNDPLNWTWAKKHIILLVIAATAFLPDFSSAIGAVTLLPQSEEWRLSEDVVNHSQVGNIFMLGAGGIFVVALAAYFGRLPVLFWFTLTAVWTVAGCAGSKTFEAFMALRILNGFFSTVAQGGGVMFIKDLFFFHERARKINIWASFVILSPYFGPMFTAFILTKQRWQWAFALPTVMTGLCLLLQIVFAEETFYDRKIPLEKRRSPTPGLRGRISRLVGVEQWRSREDRSTILEAMMRPMRVILKPTVFISTIYYLLTFAWVVGINSTLAIFLTKEPYDFTLKGLGFFYFTPVVAALLGEAIGHWLHDAIATFLTGRSSEQKLEPEYRLMAITISTPFMGVGLIILGFALEEEWHYMMAALGWGLYVFGIMITTVAITSYNLDCYPEGSGEVAAWVNFARTTGGFVVSYFQVKWAHAVGTKSSFGTQAAICFFAYLMVIFLQLYGKNIRDWSGPLKFKTD</sequence>
<feature type="transmembrane region" description="Helical" evidence="8">
    <location>
        <begin position="1748"/>
        <end position="1769"/>
    </location>
</feature>
<evidence type="ECO:0000256" key="2">
    <source>
        <dbReference type="ARBA" id="ARBA00022692"/>
    </source>
</evidence>
<feature type="domain" description="Major facilitator superfamily (MFS) profile" evidence="10">
    <location>
        <begin position="1596"/>
        <end position="2027"/>
    </location>
</feature>
<keyword evidence="2 8" id="KW-0812">Transmembrane</keyword>
<keyword evidence="4 8" id="KW-0472">Membrane</keyword>
<feature type="transmembrane region" description="Helical" evidence="8">
    <location>
        <begin position="1721"/>
        <end position="1742"/>
    </location>
</feature>
<dbReference type="GO" id="GO:0006351">
    <property type="term" value="P:DNA-templated transcription"/>
    <property type="evidence" value="ECO:0007669"/>
    <property type="project" value="InterPro"/>
</dbReference>
<comment type="subcellular location">
    <subcellularLocation>
        <location evidence="1">Membrane</location>
        <topology evidence="1">Multi-pass membrane protein</topology>
    </subcellularLocation>
</comment>
<keyword evidence="5" id="KW-0539">Nucleus</keyword>
<dbReference type="Pfam" id="PF07690">
    <property type="entry name" value="MFS_1"/>
    <property type="match status" value="1"/>
</dbReference>
<evidence type="ECO:0000256" key="8">
    <source>
        <dbReference type="SAM" id="Phobius"/>
    </source>
</evidence>
<dbReference type="CDD" id="cd12148">
    <property type="entry name" value="fungal_TF_MHR"/>
    <property type="match status" value="1"/>
</dbReference>
<gene>
    <name evidence="11" type="ORF">Tdes44962_MAKER01895</name>
</gene>
<dbReference type="PROSITE" id="PS50157">
    <property type="entry name" value="ZINC_FINGER_C2H2_2"/>
    <property type="match status" value="2"/>
</dbReference>
<name>A0A9W7W4V2_9PEZI</name>
<dbReference type="InterPro" id="IPR007219">
    <property type="entry name" value="XnlR_reg_dom"/>
</dbReference>
<evidence type="ECO:0000256" key="6">
    <source>
        <dbReference type="PROSITE-ProRule" id="PRU00042"/>
    </source>
</evidence>
<keyword evidence="6" id="KW-0479">Metal-binding</keyword>
<protein>
    <submittedName>
        <fullName evidence="11">MFS transporter</fullName>
    </submittedName>
</protein>
<feature type="transmembrane region" description="Helical" evidence="8">
    <location>
        <begin position="1937"/>
        <end position="1961"/>
    </location>
</feature>
<dbReference type="PROSITE" id="PS00028">
    <property type="entry name" value="ZINC_FINGER_C2H2_1"/>
    <property type="match status" value="2"/>
</dbReference>
<dbReference type="EMBL" id="RIBY02000890">
    <property type="protein sequence ID" value="KAH9835976.1"/>
    <property type="molecule type" value="Genomic_DNA"/>
</dbReference>
<dbReference type="Gene3D" id="3.30.160.60">
    <property type="entry name" value="Classic Zinc Finger"/>
    <property type="match status" value="1"/>
</dbReference>
<dbReference type="SUPFAM" id="SSF103473">
    <property type="entry name" value="MFS general substrate transporter"/>
    <property type="match status" value="1"/>
</dbReference>
<keyword evidence="3 8" id="KW-1133">Transmembrane helix</keyword>
<organism evidence="11 12">
    <name type="scientific">Teratosphaeria destructans</name>
    <dbReference type="NCBI Taxonomy" id="418781"/>
    <lineage>
        <taxon>Eukaryota</taxon>
        <taxon>Fungi</taxon>
        <taxon>Dikarya</taxon>
        <taxon>Ascomycota</taxon>
        <taxon>Pezizomycotina</taxon>
        <taxon>Dothideomycetes</taxon>
        <taxon>Dothideomycetidae</taxon>
        <taxon>Mycosphaerellales</taxon>
        <taxon>Teratosphaeriaceae</taxon>
        <taxon>Teratosphaeria</taxon>
    </lineage>
</organism>
<dbReference type="GO" id="GO:0008270">
    <property type="term" value="F:zinc ion binding"/>
    <property type="evidence" value="ECO:0007669"/>
    <property type="project" value="UniProtKB-KW"/>
</dbReference>
<evidence type="ECO:0000256" key="5">
    <source>
        <dbReference type="ARBA" id="ARBA00023242"/>
    </source>
</evidence>
<dbReference type="InterPro" id="IPR013087">
    <property type="entry name" value="Znf_C2H2_type"/>
</dbReference>
<feature type="transmembrane region" description="Helical" evidence="8">
    <location>
        <begin position="1639"/>
        <end position="1657"/>
    </location>
</feature>
<feature type="transmembrane region" description="Helical" evidence="8">
    <location>
        <begin position="1695"/>
        <end position="1714"/>
    </location>
</feature>
<feature type="transmembrane region" description="Helical" evidence="8">
    <location>
        <begin position="1828"/>
        <end position="1854"/>
    </location>
</feature>
<dbReference type="PROSITE" id="PS50850">
    <property type="entry name" value="MFS"/>
    <property type="match status" value="1"/>
</dbReference>
<feature type="transmembrane region" description="Helical" evidence="8">
    <location>
        <begin position="1908"/>
        <end position="1931"/>
    </location>
</feature>
<dbReference type="Pfam" id="PF04082">
    <property type="entry name" value="Fungal_trans"/>
    <property type="match status" value="1"/>
</dbReference>
<evidence type="ECO:0000256" key="4">
    <source>
        <dbReference type="ARBA" id="ARBA00023136"/>
    </source>
</evidence>
<keyword evidence="6" id="KW-0863">Zinc-finger</keyword>
<dbReference type="InterPro" id="IPR020846">
    <property type="entry name" value="MFS_dom"/>
</dbReference>
<evidence type="ECO:0000259" key="9">
    <source>
        <dbReference type="PROSITE" id="PS50157"/>
    </source>
</evidence>
<feature type="transmembrane region" description="Helical" evidence="8">
    <location>
        <begin position="1662"/>
        <end position="1683"/>
    </location>
</feature>
<feature type="transmembrane region" description="Helical" evidence="8">
    <location>
        <begin position="1595"/>
        <end position="1619"/>
    </location>
</feature>
<dbReference type="PANTHER" id="PTHR23502">
    <property type="entry name" value="MAJOR FACILITATOR SUPERFAMILY"/>
    <property type="match status" value="1"/>
</dbReference>
<keyword evidence="6" id="KW-0862">Zinc</keyword>
<accession>A0A9W7W4V2</accession>
<dbReference type="InterPro" id="IPR011701">
    <property type="entry name" value="MFS"/>
</dbReference>
<dbReference type="Gene3D" id="1.20.1250.20">
    <property type="entry name" value="MFS general substrate transporter like domains"/>
    <property type="match status" value="1"/>
</dbReference>
<keyword evidence="12" id="KW-1185">Reference proteome</keyword>
<feature type="region of interest" description="Disordered" evidence="7">
    <location>
        <begin position="445"/>
        <end position="509"/>
    </location>
</feature>
<dbReference type="InterPro" id="IPR036259">
    <property type="entry name" value="MFS_trans_sf"/>
</dbReference>
<dbReference type="GO" id="GO:0003677">
    <property type="term" value="F:DNA binding"/>
    <property type="evidence" value="ECO:0007669"/>
    <property type="project" value="InterPro"/>
</dbReference>
<feature type="domain" description="C2H2-type" evidence="9">
    <location>
        <begin position="541"/>
        <end position="570"/>
    </location>
</feature>
<evidence type="ECO:0000256" key="1">
    <source>
        <dbReference type="ARBA" id="ARBA00004141"/>
    </source>
</evidence>
<evidence type="ECO:0000256" key="7">
    <source>
        <dbReference type="SAM" id="MobiDB-lite"/>
    </source>
</evidence>
<comment type="caution">
    <text evidence="11">The sequence shown here is derived from an EMBL/GenBank/DDBJ whole genome shotgun (WGS) entry which is preliminary data.</text>
</comment>